<dbReference type="Proteomes" id="UP000274327">
    <property type="component" value="Unassembled WGS sequence"/>
</dbReference>
<gene>
    <name evidence="2" type="ORF">DS079_15590</name>
</gene>
<feature type="compositionally biased region" description="Low complexity" evidence="1">
    <location>
        <begin position="45"/>
        <end position="66"/>
    </location>
</feature>
<organism evidence="2 3">
    <name type="scientific">Brachybacterium paraconglomeratum</name>
    <dbReference type="NCBI Taxonomy" id="173362"/>
    <lineage>
        <taxon>Bacteria</taxon>
        <taxon>Bacillati</taxon>
        <taxon>Actinomycetota</taxon>
        <taxon>Actinomycetes</taxon>
        <taxon>Micrococcales</taxon>
        <taxon>Dermabacteraceae</taxon>
        <taxon>Brachybacterium</taxon>
    </lineage>
</organism>
<dbReference type="AlphaFoldDB" id="A0A3R8RP68"/>
<feature type="compositionally biased region" description="Low complexity" evidence="1">
    <location>
        <begin position="13"/>
        <end position="23"/>
    </location>
</feature>
<keyword evidence="3" id="KW-1185">Reference proteome</keyword>
<feature type="region of interest" description="Disordered" evidence="1">
    <location>
        <begin position="1"/>
        <end position="74"/>
    </location>
</feature>
<dbReference type="RefSeq" id="WP_126988705.1">
    <property type="nucleotide sequence ID" value="NZ_ML133862.1"/>
</dbReference>
<reference evidence="2 3" key="1">
    <citation type="submission" date="2018-07" db="EMBL/GenBank/DDBJ databases">
        <title>Brachybacteriurn paraconglorneratum KCTC 9916.</title>
        <authorList>
            <person name="Li Y."/>
        </authorList>
    </citation>
    <scope>NUCLEOTIDE SEQUENCE [LARGE SCALE GENOMIC DNA]</scope>
    <source>
        <strain evidence="2 3">KCTC 9916</strain>
    </source>
</reference>
<evidence type="ECO:0000313" key="2">
    <source>
        <dbReference type="EMBL" id="RRR17202.1"/>
    </source>
</evidence>
<evidence type="ECO:0000313" key="3">
    <source>
        <dbReference type="Proteomes" id="UP000274327"/>
    </source>
</evidence>
<proteinExistence type="predicted"/>
<dbReference type="EMBL" id="QOCI01000016">
    <property type="protein sequence ID" value="RRR17202.1"/>
    <property type="molecule type" value="Genomic_DNA"/>
</dbReference>
<dbReference type="GeneID" id="78122440"/>
<comment type="caution">
    <text evidence="2">The sequence shown here is derived from an EMBL/GenBank/DDBJ whole genome shotgun (WGS) entry which is preliminary data.</text>
</comment>
<sequence length="74" mass="7315">MSDADRTHDDAAAEAALRPASSAHPAQPDAAQTDAGRSETTEPEAAPQPLTSLSSLLGGSYAGGQACDADGSCD</sequence>
<feature type="compositionally biased region" description="Basic and acidic residues" evidence="1">
    <location>
        <begin position="1"/>
        <end position="11"/>
    </location>
</feature>
<name>A0A3R8RP68_9MICO</name>
<protein>
    <submittedName>
        <fullName evidence="2">Uncharacterized protein</fullName>
    </submittedName>
</protein>
<accession>A0A3R8RP68</accession>
<evidence type="ECO:0000256" key="1">
    <source>
        <dbReference type="SAM" id="MobiDB-lite"/>
    </source>
</evidence>